<dbReference type="InterPro" id="IPR016024">
    <property type="entry name" value="ARM-type_fold"/>
</dbReference>
<evidence type="ECO:0008006" key="4">
    <source>
        <dbReference type="Google" id="ProtNLM"/>
    </source>
</evidence>
<feature type="compositionally biased region" description="Polar residues" evidence="1">
    <location>
        <begin position="154"/>
        <end position="171"/>
    </location>
</feature>
<keyword evidence="3" id="KW-1185">Reference proteome</keyword>
<dbReference type="Proteomes" id="UP001648503">
    <property type="component" value="Unassembled WGS sequence"/>
</dbReference>
<dbReference type="Gene3D" id="1.25.10.10">
    <property type="entry name" value="Leucine-rich Repeat Variant"/>
    <property type="match status" value="1"/>
</dbReference>
<dbReference type="InterPro" id="IPR011989">
    <property type="entry name" value="ARM-like"/>
</dbReference>
<dbReference type="EMBL" id="JAFCIX010000227">
    <property type="protein sequence ID" value="KAH6596423.1"/>
    <property type="molecule type" value="Genomic_DNA"/>
</dbReference>
<gene>
    <name evidence="2" type="ORF">BASA50_005129</name>
</gene>
<evidence type="ECO:0000256" key="1">
    <source>
        <dbReference type="SAM" id="MobiDB-lite"/>
    </source>
</evidence>
<dbReference type="PANTHER" id="PTHR31691:SF1">
    <property type="entry name" value="ROTATIN"/>
    <property type="match status" value="1"/>
</dbReference>
<proteinExistence type="predicted"/>
<name>A0ABQ8FE22_9FUNG</name>
<evidence type="ECO:0000313" key="3">
    <source>
        <dbReference type="Proteomes" id="UP001648503"/>
    </source>
</evidence>
<sequence length="1910" mass="213326">MDHTLLVKLDHCLPEVRIRAVDTVLFKLRTGHLTVGEISRDGQLLQKFAKILCDPEHEHQYQSILRILVQIASRPSVQDRLVQAEAISTLRRLAQSSDATLSSLSKQLLVQIRNGPSSTASEPNSFQPSARLALLTLPSNGRSSEVFPLDPTPARSTGKQSQSSPRRTSITCDDLPRGVSIPLMHIRPPPYIPNAINSFEPLHLSIFDLETIEGFSSLIVGPLDNIELEEKLFDIISMDFGPQTFLQKSHILQLILSGLESLYPQRPEQSLIYLLRITDAWGPMFRSFVASPIMFGPTTPIPTTPNASMDGGFTFAMADVNIREQPISLSFACHEILRHLTVFLRPTSLASSAMQIIERIAPFLKIHAESILCETSCDLNPIRADEMALFYFSQLTSQTKYFSAVSNSQDDMVLLLKHQILSAALLIFNAICDICEDSSDAISGMLSLALMENGACSIVIDLTEFLLRVPSSDTFGFINWAARTAPSSTAIEPILRTLLSHIETDTVFQNSDVAHRIASLLVYSPSVYPVDCTKPLGSACTKLFISHLSPRDLFEHSFLIQSMSSFTAAVQLDILEKCRSEWTHHEQCLFLLRGLFHRHESISHASLTALGDIIGAPLNNPFIFSPAFLTRYVADVNSAETTSSQVSGAELRAELSALGRNVMPRLGLADDVLAFTRLNSIVTLHAEVDDGVFHNIVCICEATPELPIDDLWKLVTAIRIFCETIPSARAKIRLSHFDFLLFLLKVSDAATLAHRLEFSRLCFVVVFVDLDWSSSSVDCGSTSLMSFKPQLLPVPPEIHERFHIYGPTRHYFEQNAPIIESCVQQQIIGFIRDYTGKKTSVIDLQRNITYQYAKRHSEALIQATSHDELRKSLDSLSLIASLQHSSAYMGMFGADQAILRFLTIKPLSIEDYFLLEQILRFIRKFNQYNLAHLSTYHISIERVLLPLLRHHMNSLEENDTPECNDSHAWTRSTEIVAFLSWIFHKMPVSGLTYISASTSCIHILKDYTHQIFAAEGGKAKNHRERINCLSALLSLISLPTLSVSVGGVETMAEMIHLLVQVLGYSQQNHMNSTNGNTFTYKDRSIYKWVALCVRNLSRAVIHFSPHPLPWGDHWFFHGELEWLLNLLHDDEKIMQKYGLGILGNLILIKGSSVYIEAMIPQYLDMAFLFALDTEQHISKRKESLMIINNFVATAFQGPRKSAKLNDSHMGKQSAERLLPESDLIHIFEGCGFFEQFDALLCYRRPDVAYMAAVSELFLRLVEISPGYIGQRLQSVAHWSLLLEHTQMSRSFFGGIDLSVPHFSDWKNRDLGTSDTPLLPSLHFFENSQWRIAYHHLALITLRNIHKSIHCLTYTNGPLRHLLIGQVDVLNYVGQAMSDLWELAVLDTHTQITGDTDPWWDALMTGFALFADLVLDTSTLNPESLVRMFNQTHIGERMIQLAAVALQSKQHVASSRAGCIFLSRVFVLHYGEVVALNLDAFLGTEIPVKLRSMCSGNSSGENTAKGATGSESHTSGDWICQLLIQWVVRSVDADDAVLNESVRLALQCLLGKCEFAKTIAISAQLIPILARKSNKILKLVMGRKDKPSETEQSILFVSVSLFRHLFAGSTLAKLAGVEHRITVPISDILVIKNAHERLILECLGCLRNLITNCDAAKQLVLASKGISVSGTSVLDGVCKIYKDHARSIHVFCAAMEVMKLLVLGKASRAALFKANINVELCSLLEYSARQKDMARSKAVLGYFINASYTSSGRAVVMRITGLLPLLMELLGPKPFELHQAVLTLLLNLAIARENKAHLLADENFIPKVCQICSTGLLKTLALVTSLVRVLLYDFEKAKFEFKRRDFNLIMVSLDERLRSDYAMYLNVDMEKKVAGSDGGKCADTLVKIDREDGELLNETLTNASLILRLLA</sequence>
<evidence type="ECO:0000313" key="2">
    <source>
        <dbReference type="EMBL" id="KAH6596423.1"/>
    </source>
</evidence>
<dbReference type="SUPFAM" id="SSF48371">
    <property type="entry name" value="ARM repeat"/>
    <property type="match status" value="2"/>
</dbReference>
<dbReference type="InterPro" id="IPR000225">
    <property type="entry name" value="Armadillo"/>
</dbReference>
<feature type="region of interest" description="Disordered" evidence="1">
    <location>
        <begin position="144"/>
        <end position="171"/>
    </location>
</feature>
<reference evidence="2 3" key="1">
    <citation type="submission" date="2021-02" db="EMBL/GenBank/DDBJ databases">
        <title>Variation within the Batrachochytrium salamandrivorans European outbreak.</title>
        <authorList>
            <person name="Kelly M."/>
            <person name="Pasmans F."/>
            <person name="Shea T.P."/>
            <person name="Munoz J.F."/>
            <person name="Carranza S."/>
            <person name="Cuomo C.A."/>
            <person name="Martel A."/>
        </authorList>
    </citation>
    <scope>NUCLEOTIDE SEQUENCE [LARGE SCALE GENOMIC DNA]</scope>
    <source>
        <strain evidence="2 3">AMFP18/2</strain>
    </source>
</reference>
<protein>
    <recommendedName>
        <fullName evidence="4">Rotatin N-terminal domain-containing protein</fullName>
    </recommendedName>
</protein>
<comment type="caution">
    <text evidence="2">The sequence shown here is derived from an EMBL/GenBank/DDBJ whole genome shotgun (WGS) entry which is preliminary data.</text>
</comment>
<organism evidence="2 3">
    <name type="scientific">Batrachochytrium salamandrivorans</name>
    <dbReference type="NCBI Taxonomy" id="1357716"/>
    <lineage>
        <taxon>Eukaryota</taxon>
        <taxon>Fungi</taxon>
        <taxon>Fungi incertae sedis</taxon>
        <taxon>Chytridiomycota</taxon>
        <taxon>Chytridiomycota incertae sedis</taxon>
        <taxon>Chytridiomycetes</taxon>
        <taxon>Rhizophydiales</taxon>
        <taxon>Rhizophydiales incertae sedis</taxon>
        <taxon>Batrachochytrium</taxon>
    </lineage>
</organism>
<dbReference type="SMART" id="SM00185">
    <property type="entry name" value="ARM"/>
    <property type="match status" value="3"/>
</dbReference>
<dbReference type="PANTHER" id="PTHR31691">
    <property type="entry name" value="ROTATIN"/>
    <property type="match status" value="1"/>
</dbReference>
<accession>A0ABQ8FE22</accession>
<dbReference type="InterPro" id="IPR030791">
    <property type="entry name" value="Rotatin"/>
</dbReference>